<dbReference type="PANTHER" id="PTHR45877:SF2">
    <property type="entry name" value="E3 UBIQUITIN-PROTEIN LIGASE SINA-RELATED"/>
    <property type="match status" value="1"/>
</dbReference>
<gene>
    <name evidence="6" type="ORF">ODALV1_LOCUS16605</name>
</gene>
<comment type="caution">
    <text evidence="6">The sequence shown here is derived from an EMBL/GenBank/DDBJ whole genome shotgun (WGS) entry which is preliminary data.</text>
</comment>
<keyword evidence="3" id="KW-0862">Zinc</keyword>
<name>A0ABP1R2R7_9HEXA</name>
<evidence type="ECO:0000259" key="5">
    <source>
        <dbReference type="PROSITE" id="PS50089"/>
    </source>
</evidence>
<dbReference type="InterPro" id="IPR049548">
    <property type="entry name" value="Sina-like_RING"/>
</dbReference>
<keyword evidence="1" id="KW-0479">Metal-binding</keyword>
<dbReference type="SUPFAM" id="SSF57850">
    <property type="entry name" value="RING/U-box"/>
    <property type="match status" value="1"/>
</dbReference>
<keyword evidence="7" id="KW-1185">Reference proteome</keyword>
<dbReference type="SUPFAM" id="SSF49599">
    <property type="entry name" value="TRAF domain-like"/>
    <property type="match status" value="1"/>
</dbReference>
<accession>A0ABP1R2R7</accession>
<dbReference type="InterPro" id="IPR013083">
    <property type="entry name" value="Znf_RING/FYVE/PHD"/>
</dbReference>
<dbReference type="PROSITE" id="PS50089">
    <property type="entry name" value="ZF_RING_2"/>
    <property type="match status" value="1"/>
</dbReference>
<evidence type="ECO:0000256" key="4">
    <source>
        <dbReference type="PROSITE-ProRule" id="PRU00175"/>
    </source>
</evidence>
<evidence type="ECO:0000313" key="6">
    <source>
        <dbReference type="EMBL" id="CAL8114763.1"/>
    </source>
</evidence>
<dbReference type="Pfam" id="PF21362">
    <property type="entry name" value="Sina_RING"/>
    <property type="match status" value="1"/>
</dbReference>
<sequence length="356" mass="40169">MDQELQHYLTCPVCYGVPENKIFQCPDGHTLCGPCSRNLVACPQCRVPYGTQKIRNRALEAILNLQEFECQFKELGCTAKLSRQELNTHILYCQYNVAPARICKYVGSPNCTFALGFNRAETIAHLLEHGVRIRNGPLMDISINNFSCYLGGGMDASGNAEEIQLMPTLLNLEGNGTGPLFQILSKITTNGFMAWTCIQVWKNYELGAERCSYFMALNFMNSRRNFDGIGETTKLEYVLRPIADLQNAEPFLKTYPLHIPTALIYEKYWDRERNCIKIDICVSETREFADESVNTVNNLEETWILCPHRGTPIFGLHGARIQPPELVEELPITSVLSDDEEFPALPSPLGSSVYYA</sequence>
<dbReference type="Proteomes" id="UP001642540">
    <property type="component" value="Unassembled WGS sequence"/>
</dbReference>
<evidence type="ECO:0000313" key="7">
    <source>
        <dbReference type="Proteomes" id="UP001642540"/>
    </source>
</evidence>
<dbReference type="PANTHER" id="PTHR45877">
    <property type="entry name" value="E3 UBIQUITIN-PROTEIN LIGASE SIAH2"/>
    <property type="match status" value="1"/>
</dbReference>
<evidence type="ECO:0000256" key="1">
    <source>
        <dbReference type="ARBA" id="ARBA00022723"/>
    </source>
</evidence>
<evidence type="ECO:0000256" key="2">
    <source>
        <dbReference type="ARBA" id="ARBA00022771"/>
    </source>
</evidence>
<reference evidence="6 7" key="1">
    <citation type="submission" date="2024-08" db="EMBL/GenBank/DDBJ databases">
        <authorList>
            <person name="Cucini C."/>
            <person name="Frati F."/>
        </authorList>
    </citation>
    <scope>NUCLEOTIDE SEQUENCE [LARGE SCALE GENOMIC DNA]</scope>
</reference>
<dbReference type="InterPro" id="IPR004162">
    <property type="entry name" value="SINA-like_animal"/>
</dbReference>
<proteinExistence type="predicted"/>
<feature type="domain" description="RING-type" evidence="5">
    <location>
        <begin position="11"/>
        <end position="46"/>
    </location>
</feature>
<evidence type="ECO:0000256" key="3">
    <source>
        <dbReference type="ARBA" id="ARBA00022833"/>
    </source>
</evidence>
<protein>
    <recommendedName>
        <fullName evidence="5">RING-type domain-containing protein</fullName>
    </recommendedName>
</protein>
<dbReference type="InterPro" id="IPR001841">
    <property type="entry name" value="Znf_RING"/>
</dbReference>
<dbReference type="Gene3D" id="3.30.40.10">
    <property type="entry name" value="Zinc/RING finger domain, C3HC4 (zinc finger)"/>
    <property type="match status" value="2"/>
</dbReference>
<dbReference type="EMBL" id="CAXLJM020000050">
    <property type="protein sequence ID" value="CAL8114763.1"/>
    <property type="molecule type" value="Genomic_DNA"/>
</dbReference>
<organism evidence="6 7">
    <name type="scientific">Orchesella dallaii</name>
    <dbReference type="NCBI Taxonomy" id="48710"/>
    <lineage>
        <taxon>Eukaryota</taxon>
        <taxon>Metazoa</taxon>
        <taxon>Ecdysozoa</taxon>
        <taxon>Arthropoda</taxon>
        <taxon>Hexapoda</taxon>
        <taxon>Collembola</taxon>
        <taxon>Entomobryomorpha</taxon>
        <taxon>Entomobryoidea</taxon>
        <taxon>Orchesellidae</taxon>
        <taxon>Orchesellinae</taxon>
        <taxon>Orchesella</taxon>
    </lineage>
</organism>
<keyword evidence="2 4" id="KW-0863">Zinc-finger</keyword>